<name>A0A9P4IL88_9PEZI</name>
<dbReference type="OrthoDB" id="258143at2759"/>
<dbReference type="InterPro" id="IPR027417">
    <property type="entry name" value="P-loop_NTPase"/>
</dbReference>
<evidence type="ECO:0000256" key="2">
    <source>
        <dbReference type="ARBA" id="ARBA00004123"/>
    </source>
</evidence>
<gene>
    <name evidence="9" type="primary">CLP1</name>
    <name evidence="13" type="ORF">NA57DRAFT_31680</name>
</gene>
<keyword evidence="5 9" id="KW-0507">mRNA processing</keyword>
<evidence type="ECO:0000256" key="3">
    <source>
        <dbReference type="ARBA" id="ARBA00018706"/>
    </source>
</evidence>
<reference evidence="13" key="1">
    <citation type="journal article" date="2020" name="Stud. Mycol.">
        <title>101 Dothideomycetes genomes: a test case for predicting lifestyles and emergence of pathogens.</title>
        <authorList>
            <person name="Haridas S."/>
            <person name="Albert R."/>
            <person name="Binder M."/>
            <person name="Bloem J."/>
            <person name="Labutti K."/>
            <person name="Salamov A."/>
            <person name="Andreopoulos B."/>
            <person name="Baker S."/>
            <person name="Barry K."/>
            <person name="Bills G."/>
            <person name="Bluhm B."/>
            <person name="Cannon C."/>
            <person name="Castanera R."/>
            <person name="Culley D."/>
            <person name="Daum C."/>
            <person name="Ezra D."/>
            <person name="Gonzalez J."/>
            <person name="Henrissat B."/>
            <person name="Kuo A."/>
            <person name="Liang C."/>
            <person name="Lipzen A."/>
            <person name="Lutzoni F."/>
            <person name="Magnuson J."/>
            <person name="Mondo S."/>
            <person name="Nolan M."/>
            <person name="Ohm R."/>
            <person name="Pangilinan J."/>
            <person name="Park H.-J."/>
            <person name="Ramirez L."/>
            <person name="Alfaro M."/>
            <person name="Sun H."/>
            <person name="Tritt A."/>
            <person name="Yoshinaga Y."/>
            <person name="Zwiers L.-H."/>
            <person name="Turgeon B."/>
            <person name="Goodwin S."/>
            <person name="Spatafora J."/>
            <person name="Crous P."/>
            <person name="Grigoriev I."/>
        </authorList>
    </citation>
    <scope>NUCLEOTIDE SEQUENCE</scope>
    <source>
        <strain evidence="13">CBS 133067</strain>
    </source>
</reference>
<evidence type="ECO:0000259" key="11">
    <source>
        <dbReference type="Pfam" id="PF16573"/>
    </source>
</evidence>
<keyword evidence="8 9" id="KW-0539">Nucleus</keyword>
<dbReference type="EMBL" id="ML978122">
    <property type="protein sequence ID" value="KAF2103595.1"/>
    <property type="molecule type" value="Genomic_DNA"/>
</dbReference>
<keyword evidence="14" id="KW-1185">Reference proteome</keyword>
<sequence>MSIPGLQLPGLSFNSTGVDTTAQSSLQSAPSIRTQSLSANTEYRFEVPFARTLRIKLLTGTAELFGSELAPGREYTFTGLKGAIFTYHGCELEIYGAVENDYVGEETEMGVAANAHFALDEMRQVTATNSNAIGPRVLVVGPEDCGKTSLMRILTAYAVKMGRQPTVVNLNPREGLLSVPGSLTATTFADILDVEEVGGWGSSPISGPSAVPIKMPLVYHYACGTPDENKAVYKALITRLALAVTSRFQEDDEVRQAGCFLDTPGSISSGKGGSYEMIQHIVSEFSVNVIVVLGSERLYKDMTRLFSAGTSEGDAPVSVVRLAKSEGCVERDELYMRQLRQAQVRNYFFGVPSAPLSPYTQMVDFSQISIYKIKSTSGNSSSFNPGADDDDDDYDPSSFGVSNIYDKVMPSMMLQNALLAITTASATDSQETIRDSSVLGYMYVAEVDEAKKKLRLLSPVSGRVPGNAVVVGDWPEGIMDLMG</sequence>
<dbReference type="InterPro" id="IPR038239">
    <property type="entry name" value="Clp1_N_sf"/>
</dbReference>
<dbReference type="HAMAP" id="MF_03035">
    <property type="entry name" value="Clp1"/>
    <property type="match status" value="1"/>
</dbReference>
<dbReference type="GO" id="GO:0005524">
    <property type="term" value="F:ATP binding"/>
    <property type="evidence" value="ECO:0007669"/>
    <property type="project" value="UniProtKB-UniRule"/>
</dbReference>
<comment type="similarity">
    <text evidence="9">Belongs to the Clp1 family. Clp1 subfamily.</text>
</comment>
<feature type="binding site" evidence="9">
    <location>
        <begin position="144"/>
        <end position="149"/>
    </location>
    <ligand>
        <name>ATP</name>
        <dbReference type="ChEBI" id="CHEBI:30616"/>
    </ligand>
</feature>
<dbReference type="PANTHER" id="PTHR12755:SF6">
    <property type="entry name" value="POLYRIBONUCLEOTIDE 5'-HYDROXYL-KINASE CLP1"/>
    <property type="match status" value="1"/>
</dbReference>
<dbReference type="FunFam" id="2.60.120.1030:FF:000001">
    <property type="entry name" value="Protein CLP1 homolog 5"/>
    <property type="match status" value="1"/>
</dbReference>
<dbReference type="InterPro" id="IPR045116">
    <property type="entry name" value="Clp1/Grc3"/>
</dbReference>
<feature type="binding site" evidence="9">
    <location>
        <position position="42"/>
    </location>
    <ligand>
        <name>ATP</name>
        <dbReference type="ChEBI" id="CHEBI:30616"/>
    </ligand>
</feature>
<dbReference type="GO" id="GO:0005849">
    <property type="term" value="C:mRNA cleavage factor complex"/>
    <property type="evidence" value="ECO:0007669"/>
    <property type="project" value="UniProtKB-UniRule"/>
</dbReference>
<comment type="function">
    <text evidence="1">Polynucleotide 5'-kinase involved in rRNA processing.</text>
</comment>
<keyword evidence="6 9" id="KW-0547">Nucleotide-binding</keyword>
<proteinExistence type="inferred from homology"/>
<accession>A0A9P4IL88</accession>
<comment type="subcellular location">
    <subcellularLocation>
        <location evidence="2 9">Nucleus</location>
    </subcellularLocation>
</comment>
<feature type="domain" description="Clp1 N-terminal" evidence="11">
    <location>
        <begin position="37"/>
        <end position="124"/>
    </location>
</feature>
<organism evidence="13 14">
    <name type="scientific">Rhizodiscina lignyota</name>
    <dbReference type="NCBI Taxonomy" id="1504668"/>
    <lineage>
        <taxon>Eukaryota</taxon>
        <taxon>Fungi</taxon>
        <taxon>Dikarya</taxon>
        <taxon>Ascomycota</taxon>
        <taxon>Pezizomycotina</taxon>
        <taxon>Dothideomycetes</taxon>
        <taxon>Pleosporomycetidae</taxon>
        <taxon>Aulographales</taxon>
        <taxon>Rhizodiscinaceae</taxon>
        <taxon>Rhizodiscina</taxon>
    </lineage>
</organism>
<dbReference type="InterPro" id="IPR038238">
    <property type="entry name" value="Clp1_C_sf"/>
</dbReference>
<feature type="domain" description="Clp1 C-terminal" evidence="10">
    <location>
        <begin position="356"/>
        <end position="476"/>
    </location>
</feature>
<dbReference type="InterPro" id="IPR028606">
    <property type="entry name" value="Clp1"/>
</dbReference>
<dbReference type="GO" id="GO:0031124">
    <property type="term" value="P:mRNA 3'-end processing"/>
    <property type="evidence" value="ECO:0007669"/>
    <property type="project" value="UniProtKB-UniRule"/>
</dbReference>
<evidence type="ECO:0000256" key="6">
    <source>
        <dbReference type="ARBA" id="ARBA00022741"/>
    </source>
</evidence>
<feature type="domain" description="Clp1 P-loop" evidence="12">
    <location>
        <begin position="141"/>
        <end position="349"/>
    </location>
</feature>
<dbReference type="GO" id="GO:0006388">
    <property type="term" value="P:tRNA splicing, via endonucleolytic cleavage and ligation"/>
    <property type="evidence" value="ECO:0007669"/>
    <property type="project" value="TreeGrafter"/>
</dbReference>
<evidence type="ECO:0000256" key="1">
    <source>
        <dbReference type="ARBA" id="ARBA00003798"/>
    </source>
</evidence>
<dbReference type="SUPFAM" id="SSF52540">
    <property type="entry name" value="P-loop containing nucleoside triphosphate hydrolases"/>
    <property type="match status" value="1"/>
</dbReference>
<dbReference type="InterPro" id="IPR032324">
    <property type="entry name" value="Clp1_N"/>
</dbReference>
<evidence type="ECO:0000313" key="14">
    <source>
        <dbReference type="Proteomes" id="UP000799772"/>
    </source>
</evidence>
<dbReference type="GO" id="GO:0051731">
    <property type="term" value="F:polynucleotide 5'-hydroxyl-kinase activity"/>
    <property type="evidence" value="ECO:0007669"/>
    <property type="project" value="InterPro"/>
</dbReference>
<evidence type="ECO:0000256" key="5">
    <source>
        <dbReference type="ARBA" id="ARBA00022664"/>
    </source>
</evidence>
<dbReference type="AlphaFoldDB" id="A0A9P4IL88"/>
<dbReference type="PANTHER" id="PTHR12755">
    <property type="entry name" value="CLEAVAGE/POLYADENYLATION FACTOR IA SUBUNIT CLP1P"/>
    <property type="match status" value="1"/>
</dbReference>
<dbReference type="Gene3D" id="2.60.120.1030">
    <property type="entry name" value="Clp1, DNA binding domain"/>
    <property type="match status" value="1"/>
</dbReference>
<evidence type="ECO:0000256" key="9">
    <source>
        <dbReference type="HAMAP-Rule" id="MF_03035"/>
    </source>
</evidence>
<evidence type="ECO:0000256" key="4">
    <source>
        <dbReference type="ARBA" id="ARBA00019824"/>
    </source>
</evidence>
<dbReference type="InterPro" id="IPR010655">
    <property type="entry name" value="Clp1_C"/>
</dbReference>
<comment type="caution">
    <text evidence="13">The sequence shown here is derived from an EMBL/GenBank/DDBJ whole genome shotgun (WGS) entry which is preliminary data.</text>
</comment>
<dbReference type="Pfam" id="PF06807">
    <property type="entry name" value="Clp1"/>
    <property type="match status" value="1"/>
</dbReference>
<dbReference type="InterPro" id="IPR032319">
    <property type="entry name" value="CLP1_P"/>
</dbReference>
<evidence type="ECO:0000313" key="13">
    <source>
        <dbReference type="EMBL" id="KAF2103595.1"/>
    </source>
</evidence>
<evidence type="ECO:0000259" key="12">
    <source>
        <dbReference type="Pfam" id="PF16575"/>
    </source>
</evidence>
<comment type="subunit">
    <text evidence="9">Component of a pre-mRNA cleavage factor complex. Interacts directly with PCF11.</text>
</comment>
<evidence type="ECO:0000256" key="7">
    <source>
        <dbReference type="ARBA" id="ARBA00022840"/>
    </source>
</evidence>
<dbReference type="Gene3D" id="2.40.30.330">
    <property type="entry name" value="Pre-mRNA cleavage complex subunit Clp1, C-terminal domain"/>
    <property type="match status" value="1"/>
</dbReference>
<comment type="function">
    <text evidence="9">Required for endonucleolytic cleavage during polyadenylation-dependent pre-mRNA 3'-end formation.</text>
</comment>
<dbReference type="Pfam" id="PF16573">
    <property type="entry name" value="CLP1_N"/>
    <property type="match status" value="1"/>
</dbReference>
<evidence type="ECO:0000259" key="10">
    <source>
        <dbReference type="Pfam" id="PF06807"/>
    </source>
</evidence>
<dbReference type="Gene3D" id="3.40.50.300">
    <property type="entry name" value="P-loop containing nucleotide triphosphate hydrolases"/>
    <property type="match status" value="1"/>
</dbReference>
<feature type="binding site" evidence="9">
    <location>
        <position position="81"/>
    </location>
    <ligand>
        <name>ATP</name>
        <dbReference type="ChEBI" id="CHEBI:30616"/>
    </ligand>
</feature>
<dbReference type="Proteomes" id="UP000799772">
    <property type="component" value="Unassembled WGS sequence"/>
</dbReference>
<keyword evidence="7 9" id="KW-0067">ATP-binding</keyword>
<evidence type="ECO:0000256" key="8">
    <source>
        <dbReference type="ARBA" id="ARBA00023242"/>
    </source>
</evidence>
<protein>
    <recommendedName>
        <fullName evidence="4">Polynucleotide 5'-hydroxyl-kinase GRC3</fullName>
    </recommendedName>
    <alternativeName>
        <fullName evidence="3">Polynucleotide 5'-hydroxyl-kinase grc3</fullName>
    </alternativeName>
</protein>
<dbReference type="Pfam" id="PF16575">
    <property type="entry name" value="CLP1_P"/>
    <property type="match status" value="1"/>
</dbReference>